<dbReference type="Pfam" id="PF00486">
    <property type="entry name" value="Trans_reg_C"/>
    <property type="match status" value="1"/>
</dbReference>
<dbReference type="AlphaFoldDB" id="A0A0F0KHS4"/>
<dbReference type="CDD" id="cd00383">
    <property type="entry name" value="trans_reg_C"/>
    <property type="match status" value="1"/>
</dbReference>
<evidence type="ECO:0000256" key="4">
    <source>
        <dbReference type="ARBA" id="ARBA00023125"/>
    </source>
</evidence>
<dbReference type="GO" id="GO:0032993">
    <property type="term" value="C:protein-DNA complex"/>
    <property type="evidence" value="ECO:0007669"/>
    <property type="project" value="TreeGrafter"/>
</dbReference>
<dbReference type="InterPro" id="IPR039420">
    <property type="entry name" value="WalR-like"/>
</dbReference>
<accession>A0A0F0KHS4</accession>
<evidence type="ECO:0000313" key="11">
    <source>
        <dbReference type="Proteomes" id="UP000033725"/>
    </source>
</evidence>
<evidence type="ECO:0000256" key="2">
    <source>
        <dbReference type="ARBA" id="ARBA00023012"/>
    </source>
</evidence>
<dbReference type="InterPro" id="IPR036388">
    <property type="entry name" value="WH-like_DNA-bd_sf"/>
</dbReference>
<sequence>MRVMLVDDDAEIRLGFTTALRRRGHTVDTAEDVASARSLAERTAPDVAIIDVMLPDGDGFSLCREIRARWGFPTVMLTARDEDADVVVGLDAGADDYIAKPVSVAVLEARLRTVLRRSSRLTAEPLRIGSLELHEDSAEVLVGGEVLPLSATEFRLLHELALNDGHALSRSRLIDAVWAQSPPDTSRVVDTAIQRLRAKLTTADVATPQLETVRGIGYRLR</sequence>
<dbReference type="Pfam" id="PF00072">
    <property type="entry name" value="Response_reg"/>
    <property type="match status" value="1"/>
</dbReference>
<dbReference type="PATRIC" id="fig|82380.10.peg.2686"/>
<protein>
    <submittedName>
        <fullName evidence="10">Transcriptional regulatory protein AfsQ1</fullName>
    </submittedName>
</protein>
<dbReference type="InterPro" id="IPR011006">
    <property type="entry name" value="CheY-like_superfamily"/>
</dbReference>
<dbReference type="InterPro" id="IPR001789">
    <property type="entry name" value="Sig_transdc_resp-reg_receiver"/>
</dbReference>
<evidence type="ECO:0000256" key="3">
    <source>
        <dbReference type="ARBA" id="ARBA00023015"/>
    </source>
</evidence>
<keyword evidence="4 7" id="KW-0238">DNA-binding</keyword>
<dbReference type="SUPFAM" id="SSF52172">
    <property type="entry name" value="CheY-like"/>
    <property type="match status" value="1"/>
</dbReference>
<dbReference type="CDD" id="cd17574">
    <property type="entry name" value="REC_OmpR"/>
    <property type="match status" value="1"/>
</dbReference>
<keyword evidence="1 6" id="KW-0597">Phosphoprotein</keyword>
<dbReference type="Gene3D" id="6.10.250.690">
    <property type="match status" value="1"/>
</dbReference>
<organism evidence="10 11">
    <name type="scientific">Microbacterium oxydans</name>
    <dbReference type="NCBI Taxonomy" id="82380"/>
    <lineage>
        <taxon>Bacteria</taxon>
        <taxon>Bacillati</taxon>
        <taxon>Actinomycetota</taxon>
        <taxon>Actinomycetes</taxon>
        <taxon>Micrococcales</taxon>
        <taxon>Microbacteriaceae</taxon>
        <taxon>Microbacterium</taxon>
    </lineage>
</organism>
<dbReference type="Proteomes" id="UP000033725">
    <property type="component" value="Unassembled WGS sequence"/>
</dbReference>
<evidence type="ECO:0000256" key="6">
    <source>
        <dbReference type="PROSITE-ProRule" id="PRU00169"/>
    </source>
</evidence>
<comment type="caution">
    <text evidence="10">The sequence shown here is derived from an EMBL/GenBank/DDBJ whole genome shotgun (WGS) entry which is preliminary data.</text>
</comment>
<keyword evidence="2" id="KW-0902">Two-component regulatory system</keyword>
<dbReference type="EMBL" id="JYIV01000028">
    <property type="protein sequence ID" value="KJL20457.1"/>
    <property type="molecule type" value="Genomic_DNA"/>
</dbReference>
<gene>
    <name evidence="10" type="primary">afsQ1</name>
    <name evidence="10" type="ORF">RN51_02674</name>
</gene>
<dbReference type="PROSITE" id="PS50110">
    <property type="entry name" value="RESPONSE_REGULATORY"/>
    <property type="match status" value="1"/>
</dbReference>
<feature type="domain" description="OmpR/PhoB-type" evidence="9">
    <location>
        <begin position="123"/>
        <end position="221"/>
    </location>
</feature>
<evidence type="ECO:0000256" key="5">
    <source>
        <dbReference type="ARBA" id="ARBA00023163"/>
    </source>
</evidence>
<keyword evidence="3" id="KW-0805">Transcription regulation</keyword>
<feature type="DNA-binding region" description="OmpR/PhoB-type" evidence="7">
    <location>
        <begin position="123"/>
        <end position="221"/>
    </location>
</feature>
<dbReference type="GO" id="GO:0005829">
    <property type="term" value="C:cytosol"/>
    <property type="evidence" value="ECO:0007669"/>
    <property type="project" value="TreeGrafter"/>
</dbReference>
<dbReference type="InterPro" id="IPR001867">
    <property type="entry name" value="OmpR/PhoB-type_DNA-bd"/>
</dbReference>
<feature type="modified residue" description="4-aspartylphosphate" evidence="6">
    <location>
        <position position="51"/>
    </location>
</feature>
<evidence type="ECO:0000259" key="9">
    <source>
        <dbReference type="PROSITE" id="PS51755"/>
    </source>
</evidence>
<dbReference type="SMART" id="SM00862">
    <property type="entry name" value="Trans_reg_C"/>
    <property type="match status" value="1"/>
</dbReference>
<evidence type="ECO:0000256" key="1">
    <source>
        <dbReference type="ARBA" id="ARBA00022553"/>
    </source>
</evidence>
<dbReference type="GO" id="GO:0000976">
    <property type="term" value="F:transcription cis-regulatory region binding"/>
    <property type="evidence" value="ECO:0007669"/>
    <property type="project" value="TreeGrafter"/>
</dbReference>
<dbReference type="PROSITE" id="PS51755">
    <property type="entry name" value="OMPR_PHOB"/>
    <property type="match status" value="1"/>
</dbReference>
<keyword evidence="5" id="KW-0804">Transcription</keyword>
<dbReference type="Gene3D" id="3.40.50.2300">
    <property type="match status" value="1"/>
</dbReference>
<proteinExistence type="predicted"/>
<dbReference type="PANTHER" id="PTHR48111">
    <property type="entry name" value="REGULATOR OF RPOS"/>
    <property type="match status" value="1"/>
</dbReference>
<name>A0A0F0KHS4_9MICO</name>
<dbReference type="GO" id="GO:0006355">
    <property type="term" value="P:regulation of DNA-templated transcription"/>
    <property type="evidence" value="ECO:0007669"/>
    <property type="project" value="InterPro"/>
</dbReference>
<feature type="domain" description="Response regulatory" evidence="8">
    <location>
        <begin position="2"/>
        <end position="115"/>
    </location>
</feature>
<dbReference type="PANTHER" id="PTHR48111:SF21">
    <property type="entry name" value="DNA-BINDING DUAL MASTER TRANSCRIPTIONAL REGULATOR RPAA"/>
    <property type="match status" value="1"/>
</dbReference>
<dbReference type="GO" id="GO:0000156">
    <property type="term" value="F:phosphorelay response regulator activity"/>
    <property type="evidence" value="ECO:0007669"/>
    <property type="project" value="TreeGrafter"/>
</dbReference>
<evidence type="ECO:0000259" key="8">
    <source>
        <dbReference type="PROSITE" id="PS50110"/>
    </source>
</evidence>
<dbReference type="SMART" id="SM00448">
    <property type="entry name" value="REC"/>
    <property type="match status" value="1"/>
</dbReference>
<dbReference type="Gene3D" id="1.10.10.10">
    <property type="entry name" value="Winged helix-like DNA-binding domain superfamily/Winged helix DNA-binding domain"/>
    <property type="match status" value="1"/>
</dbReference>
<reference evidence="10 11" key="1">
    <citation type="submission" date="2015-02" db="EMBL/GenBank/DDBJ databases">
        <title>Draft genome sequences of ten Microbacterium spp. with emphasis on heavy metal contaminated environments.</title>
        <authorList>
            <person name="Corretto E."/>
        </authorList>
    </citation>
    <scope>NUCLEOTIDE SEQUENCE [LARGE SCALE GENOMIC DNA]</scope>
    <source>
        <strain evidence="10 11">BEL163</strain>
    </source>
</reference>
<evidence type="ECO:0000313" key="10">
    <source>
        <dbReference type="EMBL" id="KJL20457.1"/>
    </source>
</evidence>
<evidence type="ECO:0000256" key="7">
    <source>
        <dbReference type="PROSITE-ProRule" id="PRU01091"/>
    </source>
</evidence>